<evidence type="ECO:0000313" key="3">
    <source>
        <dbReference type="Proteomes" id="UP000799291"/>
    </source>
</evidence>
<dbReference type="Gene3D" id="3.30.190.20">
    <property type="match status" value="1"/>
</dbReference>
<reference evidence="2" key="1">
    <citation type="journal article" date="2020" name="Stud. Mycol.">
        <title>101 Dothideomycetes genomes: a test case for predicting lifestyles and emergence of pathogens.</title>
        <authorList>
            <person name="Haridas S."/>
            <person name="Albert R."/>
            <person name="Binder M."/>
            <person name="Bloem J."/>
            <person name="Labutti K."/>
            <person name="Salamov A."/>
            <person name="Andreopoulos B."/>
            <person name="Baker S."/>
            <person name="Barry K."/>
            <person name="Bills G."/>
            <person name="Bluhm B."/>
            <person name="Cannon C."/>
            <person name="Castanera R."/>
            <person name="Culley D."/>
            <person name="Daum C."/>
            <person name="Ezra D."/>
            <person name="Gonzalez J."/>
            <person name="Henrissat B."/>
            <person name="Kuo A."/>
            <person name="Liang C."/>
            <person name="Lipzen A."/>
            <person name="Lutzoni F."/>
            <person name="Magnuson J."/>
            <person name="Mondo S."/>
            <person name="Nolan M."/>
            <person name="Ohm R."/>
            <person name="Pangilinan J."/>
            <person name="Park H.-J."/>
            <person name="Ramirez L."/>
            <person name="Alfaro M."/>
            <person name="Sun H."/>
            <person name="Tritt A."/>
            <person name="Yoshinaga Y."/>
            <person name="Zwiers L.-H."/>
            <person name="Turgeon B."/>
            <person name="Goodwin S."/>
            <person name="Spatafora J."/>
            <person name="Crous P."/>
            <person name="Grigoriev I."/>
        </authorList>
    </citation>
    <scope>NUCLEOTIDE SEQUENCE</scope>
    <source>
        <strain evidence="2">CBS 122367</strain>
    </source>
</reference>
<dbReference type="EMBL" id="MU005582">
    <property type="protein sequence ID" value="KAF2684020.1"/>
    <property type="molecule type" value="Genomic_DNA"/>
</dbReference>
<feature type="region of interest" description="Disordered" evidence="1">
    <location>
        <begin position="1"/>
        <end position="79"/>
    </location>
</feature>
<dbReference type="SUPFAM" id="SSF56808">
    <property type="entry name" value="Ribosomal protein L1"/>
    <property type="match status" value="1"/>
</dbReference>
<dbReference type="InterPro" id="IPR028364">
    <property type="entry name" value="Ribosomal_uL1/biogenesis"/>
</dbReference>
<dbReference type="InterPro" id="IPR023674">
    <property type="entry name" value="Ribosomal_uL1-like"/>
</dbReference>
<keyword evidence="3" id="KW-1185">Reference proteome</keyword>
<proteinExistence type="predicted"/>
<dbReference type="OrthoDB" id="10251727at2759"/>
<evidence type="ECO:0000313" key="2">
    <source>
        <dbReference type="EMBL" id="KAF2684020.1"/>
    </source>
</evidence>
<feature type="compositionally biased region" description="Polar residues" evidence="1">
    <location>
        <begin position="387"/>
        <end position="396"/>
    </location>
</feature>
<dbReference type="AlphaFoldDB" id="A0A6G1J1E6"/>
<dbReference type="PANTHER" id="PTHR23105">
    <property type="entry name" value="RIBOSOMAL PROTEIN L7AE FAMILY MEMBER"/>
    <property type="match status" value="1"/>
</dbReference>
<dbReference type="InterPro" id="IPR016095">
    <property type="entry name" value="Ribosomal_uL1_3-a/b-sand"/>
</dbReference>
<keyword evidence="2" id="KW-0687">Ribonucleoprotein</keyword>
<dbReference type="Proteomes" id="UP000799291">
    <property type="component" value="Unassembled WGS sequence"/>
</dbReference>
<dbReference type="GO" id="GO:0003723">
    <property type="term" value="F:RNA binding"/>
    <property type="evidence" value="ECO:0007669"/>
    <property type="project" value="InterPro"/>
</dbReference>
<organism evidence="2 3">
    <name type="scientific">Lentithecium fluviatile CBS 122367</name>
    <dbReference type="NCBI Taxonomy" id="1168545"/>
    <lineage>
        <taxon>Eukaryota</taxon>
        <taxon>Fungi</taxon>
        <taxon>Dikarya</taxon>
        <taxon>Ascomycota</taxon>
        <taxon>Pezizomycotina</taxon>
        <taxon>Dothideomycetes</taxon>
        <taxon>Pleosporomycetidae</taxon>
        <taxon>Pleosporales</taxon>
        <taxon>Massarineae</taxon>
        <taxon>Lentitheciaceae</taxon>
        <taxon>Lentithecium</taxon>
    </lineage>
</organism>
<name>A0A6G1J1E6_9PLEO</name>
<accession>A0A6G1J1E6</accession>
<dbReference type="InterPro" id="IPR050257">
    <property type="entry name" value="eL8/uL1-like"/>
</dbReference>
<dbReference type="GO" id="GO:0005840">
    <property type="term" value="C:ribosome"/>
    <property type="evidence" value="ECO:0007669"/>
    <property type="project" value="UniProtKB-KW"/>
</dbReference>
<feature type="region of interest" description="Disordered" evidence="1">
    <location>
        <begin position="348"/>
        <end position="396"/>
    </location>
</feature>
<evidence type="ECO:0000256" key="1">
    <source>
        <dbReference type="SAM" id="MobiDB-lite"/>
    </source>
</evidence>
<dbReference type="Gene3D" id="3.40.50.790">
    <property type="match status" value="1"/>
</dbReference>
<dbReference type="CDD" id="cd00403">
    <property type="entry name" value="Ribosomal_L1"/>
    <property type="match status" value="1"/>
</dbReference>
<dbReference type="Pfam" id="PF00687">
    <property type="entry name" value="Ribosomal_L1"/>
    <property type="match status" value="1"/>
</dbReference>
<gene>
    <name evidence="2" type="ORF">K458DRAFT_443041</name>
</gene>
<protein>
    <submittedName>
        <fullName evidence="2">Ribosomal protein L1</fullName>
    </submittedName>
</protein>
<keyword evidence="2" id="KW-0689">Ribosomal protein</keyword>
<feature type="compositionally biased region" description="Acidic residues" evidence="1">
    <location>
        <begin position="68"/>
        <end position="77"/>
    </location>
</feature>
<sequence>MAKSKALVKSGSKEEKAANAPLATRASNGTPYQLDPAQVEKAATALVSHMKQHAQAKIEKKDKQSLAADEDEADGGEDPIFLSVSTKQHVHDTSRLKPTKLPLPHPFYPNDVRICLFTKDPQRTYKNLVASDNFPNDLRTKVGRVIGLEKLKKKWKSFESKRQLLAEYDVFMVDDRILKSVTSFLGKIFYGTKAKRPIPIRLTAGARIDKKRQDDKKEEENVVGTAQGIAKEIETALHATYVSMSASANTSIKVGKLSMTPQQLKENVEAVVTKLVDQHIEHKWRNVRALYIKGPTTKALPIWLSEELWVNEEQVLDQAPKPMIKDRAEKGEKKRKWDEWEEELLDPEEIAERRASRKPKKSKTKEPKDVGSISKEKRNKLKRDALQSVQTPLIAG</sequence>